<comment type="cofactor">
    <cofactor evidence="8">
        <name>tungstopterin</name>
        <dbReference type="ChEBI" id="CHEBI:30402"/>
    </cofactor>
</comment>
<evidence type="ECO:0000256" key="7">
    <source>
        <dbReference type="ARBA" id="ARBA00023014"/>
    </source>
</evidence>
<dbReference type="GO" id="GO:0051539">
    <property type="term" value="F:4 iron, 4 sulfur cluster binding"/>
    <property type="evidence" value="ECO:0007669"/>
    <property type="project" value="UniProtKB-KW"/>
</dbReference>
<dbReference type="Pfam" id="PF01314">
    <property type="entry name" value="AFOR_C"/>
    <property type="match status" value="1"/>
</dbReference>
<dbReference type="GO" id="GO:0016625">
    <property type="term" value="F:oxidoreductase activity, acting on the aldehyde or oxo group of donors, iron-sulfur protein as acceptor"/>
    <property type="evidence" value="ECO:0007669"/>
    <property type="project" value="InterPro"/>
</dbReference>
<dbReference type="InterPro" id="IPR013985">
    <property type="entry name" value="Ald_Fedxn_OxRdtase_dom3"/>
</dbReference>
<evidence type="ECO:0000256" key="5">
    <source>
        <dbReference type="ARBA" id="ARBA00023002"/>
    </source>
</evidence>
<evidence type="ECO:0000256" key="1">
    <source>
        <dbReference type="ARBA" id="ARBA00001966"/>
    </source>
</evidence>
<keyword evidence="3" id="KW-0004">4Fe-4S</keyword>
<evidence type="ECO:0000256" key="2">
    <source>
        <dbReference type="ARBA" id="ARBA00011032"/>
    </source>
</evidence>
<dbReference type="SUPFAM" id="SSF56228">
    <property type="entry name" value="Aldehyde ferredoxin oxidoreductase, N-terminal domain"/>
    <property type="match status" value="1"/>
</dbReference>
<keyword evidence="5" id="KW-0560">Oxidoreductase</keyword>
<dbReference type="Proteomes" id="UP000199476">
    <property type="component" value="Unassembled WGS sequence"/>
</dbReference>
<dbReference type="AlphaFoldDB" id="A0A1G9P9K7"/>
<dbReference type="PANTHER" id="PTHR30038:SF0">
    <property type="entry name" value="TUNGSTEN-CONTAINING ALDEHYDE FERREDOXIN OXIDOREDUCTASE"/>
    <property type="match status" value="1"/>
</dbReference>
<organism evidence="10 11">
    <name type="scientific">Halarsenatibacter silvermanii</name>
    <dbReference type="NCBI Taxonomy" id="321763"/>
    <lineage>
        <taxon>Bacteria</taxon>
        <taxon>Bacillati</taxon>
        <taxon>Bacillota</taxon>
        <taxon>Clostridia</taxon>
        <taxon>Halanaerobiales</taxon>
        <taxon>Halarsenatibacteraceae</taxon>
        <taxon>Halarsenatibacter</taxon>
    </lineage>
</organism>
<dbReference type="InterPro" id="IPR036021">
    <property type="entry name" value="Tungsten_al_ferr_oxy-like_C"/>
</dbReference>
<dbReference type="InterPro" id="IPR013984">
    <property type="entry name" value="Ald_Fedxn_OxRdtase_dom2"/>
</dbReference>
<keyword evidence="7" id="KW-0411">Iron-sulfur</keyword>
<dbReference type="InterPro" id="IPR036503">
    <property type="entry name" value="Ald_Fedxn_OxRdtase_N_sf"/>
</dbReference>
<proteinExistence type="inferred from homology"/>
<dbReference type="STRING" id="321763.SAMN04488692_11244"/>
<dbReference type="GO" id="GO:0009055">
    <property type="term" value="F:electron transfer activity"/>
    <property type="evidence" value="ECO:0007669"/>
    <property type="project" value="InterPro"/>
</dbReference>
<feature type="domain" description="Aldehyde ferredoxin oxidoreductase N-terminal" evidence="9">
    <location>
        <begin position="4"/>
        <end position="205"/>
    </location>
</feature>
<keyword evidence="4" id="KW-0479">Metal-binding</keyword>
<protein>
    <submittedName>
        <fullName evidence="10">Aldehyde:ferredoxin oxidoreductase</fullName>
    </submittedName>
</protein>
<evidence type="ECO:0000256" key="6">
    <source>
        <dbReference type="ARBA" id="ARBA00023004"/>
    </source>
</evidence>
<dbReference type="EMBL" id="FNGO01000012">
    <property type="protein sequence ID" value="SDL95253.1"/>
    <property type="molecule type" value="Genomic_DNA"/>
</dbReference>
<accession>A0A1G9P9K7</accession>
<dbReference type="InterPro" id="IPR001203">
    <property type="entry name" value="OxRdtase_Ald_Fedxn_C"/>
</dbReference>
<dbReference type="GO" id="GO:0046872">
    <property type="term" value="F:metal ion binding"/>
    <property type="evidence" value="ECO:0007669"/>
    <property type="project" value="UniProtKB-KW"/>
</dbReference>
<evidence type="ECO:0000313" key="10">
    <source>
        <dbReference type="EMBL" id="SDL95253.1"/>
    </source>
</evidence>
<dbReference type="SUPFAM" id="SSF48310">
    <property type="entry name" value="Aldehyde ferredoxin oxidoreductase, C-terminal domains"/>
    <property type="match status" value="1"/>
</dbReference>
<dbReference type="PANTHER" id="PTHR30038">
    <property type="entry name" value="ALDEHYDE FERREDOXIN OXIDOREDUCTASE"/>
    <property type="match status" value="1"/>
</dbReference>
<evidence type="ECO:0000256" key="8">
    <source>
        <dbReference type="ARBA" id="ARBA00049934"/>
    </source>
</evidence>
<name>A0A1G9P9K7_9FIRM</name>
<dbReference type="Pfam" id="PF02730">
    <property type="entry name" value="AFOR_N"/>
    <property type="match status" value="1"/>
</dbReference>
<evidence type="ECO:0000256" key="3">
    <source>
        <dbReference type="ARBA" id="ARBA00022485"/>
    </source>
</evidence>
<dbReference type="InterPro" id="IPR013983">
    <property type="entry name" value="Ald_Fedxn_OxRdtase_N"/>
</dbReference>
<dbReference type="InterPro" id="IPR051919">
    <property type="entry name" value="W-dependent_AOR"/>
</dbReference>
<evidence type="ECO:0000256" key="4">
    <source>
        <dbReference type="ARBA" id="ARBA00022723"/>
    </source>
</evidence>
<dbReference type="Gene3D" id="1.10.569.10">
    <property type="entry name" value="Aldehyde Ferredoxin Oxidoreductase Protein, subunit A, domain 2"/>
    <property type="match status" value="1"/>
</dbReference>
<dbReference type="Gene3D" id="1.10.599.10">
    <property type="entry name" value="Aldehyde Ferredoxin Oxidoreductase Protein, subunit A, domain 3"/>
    <property type="match status" value="1"/>
</dbReference>
<keyword evidence="11" id="KW-1185">Reference proteome</keyword>
<gene>
    <name evidence="10" type="ORF">SAMN04488692_11244</name>
</gene>
<comment type="cofactor">
    <cofactor evidence="1">
        <name>[4Fe-4S] cluster</name>
        <dbReference type="ChEBI" id="CHEBI:49883"/>
    </cofactor>
</comment>
<comment type="similarity">
    <text evidence="2">Belongs to the AOR/FOR family.</text>
</comment>
<dbReference type="Gene3D" id="3.60.9.10">
    <property type="entry name" value="Aldehyde ferredoxin oxidoreductase, N-terminal domain"/>
    <property type="match status" value="1"/>
</dbReference>
<evidence type="ECO:0000259" key="9">
    <source>
        <dbReference type="SMART" id="SM00790"/>
    </source>
</evidence>
<reference evidence="10 11" key="1">
    <citation type="submission" date="2016-10" db="EMBL/GenBank/DDBJ databases">
        <authorList>
            <person name="de Groot N.N."/>
        </authorList>
    </citation>
    <scope>NUCLEOTIDE SEQUENCE [LARGE SCALE GENOMIC DNA]</scope>
    <source>
        <strain evidence="10 11">SLAS-1</strain>
    </source>
</reference>
<keyword evidence="6" id="KW-0408">Iron</keyword>
<evidence type="ECO:0000313" key="11">
    <source>
        <dbReference type="Proteomes" id="UP000199476"/>
    </source>
</evidence>
<sequence>MYGWMGKILYIDLNSGKIEKKMLTDYQRKKFLGGRGLGVNILAEEIDPDVDPFSHRNRIVFSAGPLTATEVPTTGRMAVATKSPLTGTIFDSNAGGHWGPELKRAGYDALVISGGLEKLSRIKIFDDRVEILSCNDLKEEKTSSAWKKLKDNESAYKHLVIGPAGENAVRFASIAVGKNRTLGRGGTGGVLGCKNIKAISVRGSQSPEIADPVKIDDVKKKSSAWLKESSLTENRLNELGTAMLMNLINEAGVLPTHNFQRTQFSEADSISGENLSDRLTSSKSSCYNCPIACSKTVMIDGEEKSGPEYESLGLLGANLGLGDPDIVTELNNLCDELGLDTISTGSVISCLMEMNEKNIVDSPVSFGQREGILTLIEKIARRKGLGDELAEGSLRFAQKNSAPELAMQVKGLDIPAFDPRGMKGQALGYITSNRGACHQRANMMTVELLGLPEQVDRFSEEDKAPLVVHQQNLNCILDSLIVCKFTLFALAEGFYKEMLSAVTGEDYSRDDFFRIGERIWNLERLFNTAAGFSRENDRLPARFGRESGSGPASGNFVNEEIMLDEYYKIRGWNENGIPEESKLKELELDRYRDFLPGR</sequence>
<dbReference type="SMART" id="SM00790">
    <property type="entry name" value="AFOR_N"/>
    <property type="match status" value="1"/>
</dbReference>